<gene>
    <name evidence="1" type="ORF">GCM10010923_13750</name>
</gene>
<evidence type="ECO:0000313" key="1">
    <source>
        <dbReference type="EMBL" id="GGA05264.1"/>
    </source>
</evidence>
<keyword evidence="2" id="KW-1185">Reference proteome</keyword>
<comment type="caution">
    <text evidence="1">The sequence shown here is derived from an EMBL/GenBank/DDBJ whole genome shotgun (WGS) entry which is preliminary data.</text>
</comment>
<dbReference type="Proteomes" id="UP000603317">
    <property type="component" value="Unassembled WGS sequence"/>
</dbReference>
<name>A0ABQ1FBZ6_9SPHN</name>
<sequence length="227" mass="24365">MRGGGLIARYAATGAPPPEYTFAIDRARTSRLLIVPPLFDEMNKMRRLLVETMRRLDRADIDSFLIDLPGTNESTAELDRQDAEGWQGAASAAAEHFRATHVLGVRGGAMFVPVDLPGLLYAPVAGAQTLNRMLRSRTIAAREAGREENATVLLERGLRDGIDLAGYRLGASMIAALTQRHVPVRPGLATIDRDAVGGGGMWLRAEPGDAPEQADALAAIVARELTA</sequence>
<organism evidence="1 2">
    <name type="scientific">Blastomonas marina</name>
    <dbReference type="NCBI Taxonomy" id="1867408"/>
    <lineage>
        <taxon>Bacteria</taxon>
        <taxon>Pseudomonadati</taxon>
        <taxon>Pseudomonadota</taxon>
        <taxon>Alphaproteobacteria</taxon>
        <taxon>Sphingomonadales</taxon>
        <taxon>Sphingomonadaceae</taxon>
        <taxon>Blastomonas</taxon>
    </lineage>
</organism>
<dbReference type="EMBL" id="BMID01000001">
    <property type="protein sequence ID" value="GGA05264.1"/>
    <property type="molecule type" value="Genomic_DNA"/>
</dbReference>
<accession>A0ABQ1FBZ6</accession>
<protein>
    <submittedName>
        <fullName evidence="1">Uncharacterized protein</fullName>
    </submittedName>
</protein>
<proteinExistence type="predicted"/>
<reference evidence="2" key="1">
    <citation type="journal article" date="2019" name="Int. J. Syst. Evol. Microbiol.">
        <title>The Global Catalogue of Microorganisms (GCM) 10K type strain sequencing project: providing services to taxonomists for standard genome sequencing and annotation.</title>
        <authorList>
            <consortium name="The Broad Institute Genomics Platform"/>
            <consortium name="The Broad Institute Genome Sequencing Center for Infectious Disease"/>
            <person name="Wu L."/>
            <person name="Ma J."/>
        </authorList>
    </citation>
    <scope>NUCLEOTIDE SEQUENCE [LARGE SCALE GENOMIC DNA]</scope>
    <source>
        <strain evidence="2">CGMCC 1.15297</strain>
    </source>
</reference>
<evidence type="ECO:0000313" key="2">
    <source>
        <dbReference type="Proteomes" id="UP000603317"/>
    </source>
</evidence>